<reference evidence="2" key="1">
    <citation type="journal article" date="2024" name="Front. Bioeng. Biotechnol.">
        <title>Genome-scale model development and genomic sequencing of the oleaginous clade Lipomyces.</title>
        <authorList>
            <person name="Czajka J.J."/>
            <person name="Han Y."/>
            <person name="Kim J."/>
            <person name="Mondo S.J."/>
            <person name="Hofstad B.A."/>
            <person name="Robles A."/>
            <person name="Haridas S."/>
            <person name="Riley R."/>
            <person name="LaButti K."/>
            <person name="Pangilinan J."/>
            <person name="Andreopoulos W."/>
            <person name="Lipzen A."/>
            <person name="Yan J."/>
            <person name="Wang M."/>
            <person name="Ng V."/>
            <person name="Grigoriev I.V."/>
            <person name="Spatafora J.W."/>
            <person name="Magnuson J.K."/>
            <person name="Baker S.E."/>
            <person name="Pomraning K.R."/>
        </authorList>
    </citation>
    <scope>NUCLEOTIDE SEQUENCE [LARGE SCALE GENOMIC DNA]</scope>
    <source>
        <strain evidence="2">CBS 7786</strain>
    </source>
</reference>
<proteinExistence type="predicted"/>
<dbReference type="EMBL" id="MU971341">
    <property type="protein sequence ID" value="KAK9240218.1"/>
    <property type="molecule type" value="Genomic_DNA"/>
</dbReference>
<accession>A0ACC3T8H7</accession>
<name>A0ACC3T8H7_LIPKO</name>
<sequence length="474" mass="51591">MAPSITKHYEYLVIGGGSGGLASARRAAGRYGISAAIIEGSGRLGGTCVNVGCVPKKVMWAASDTAKRVSEAKYYGLDVGEVPKFDWPNFVEKREAYIRRLNGIYERNLQKDKVDYISGWARFAGSNGEKIVEVSLLSGETAYYSADHILLAVGGYAFIPEDIPGAHYGTTSDGFFKMTEQPKRVAIVGAGYIGVELAGVFNGLGTETHFFIRGDTVLRHFDPMIQETITSSYIKHGVKLHKQAKAFEKVVKLPSGALQITYEDIDGKSEIEVDALIWAVGRGPNTAGLRLDIPGVELDKKEQIVVDEYQNTNVAGIYSVGDDIGWLELTPVAIAAGRRLSDRVFGGPNFKESKLDYNNVPTVVFSHPEVGTVGLTEPEARQKYGSDNVKVYNSKFIGMYYAVFDDQEKKESTVYKLIVTGPEEKVVGMHIVGEASSEILQGFGVAIKMGATKKDFDNCVAIHPTSAEELVTLV</sequence>
<keyword evidence="2" id="KW-1185">Reference proteome</keyword>
<evidence type="ECO:0000313" key="1">
    <source>
        <dbReference type="EMBL" id="KAK9240218.1"/>
    </source>
</evidence>
<evidence type="ECO:0000313" key="2">
    <source>
        <dbReference type="Proteomes" id="UP001433508"/>
    </source>
</evidence>
<protein>
    <submittedName>
        <fullName evidence="1">Uncharacterized protein</fullName>
    </submittedName>
</protein>
<gene>
    <name evidence="1" type="ORF">V1525DRAFT_371225</name>
</gene>
<organism evidence="1 2">
    <name type="scientific">Lipomyces kononenkoae</name>
    <name type="common">Yeast</name>
    <dbReference type="NCBI Taxonomy" id="34357"/>
    <lineage>
        <taxon>Eukaryota</taxon>
        <taxon>Fungi</taxon>
        <taxon>Dikarya</taxon>
        <taxon>Ascomycota</taxon>
        <taxon>Saccharomycotina</taxon>
        <taxon>Lipomycetes</taxon>
        <taxon>Lipomycetales</taxon>
        <taxon>Lipomycetaceae</taxon>
        <taxon>Lipomyces</taxon>
    </lineage>
</organism>
<dbReference type="Proteomes" id="UP001433508">
    <property type="component" value="Unassembled WGS sequence"/>
</dbReference>
<comment type="caution">
    <text evidence="1">The sequence shown here is derived from an EMBL/GenBank/DDBJ whole genome shotgun (WGS) entry which is preliminary data.</text>
</comment>